<evidence type="ECO:0000313" key="5">
    <source>
        <dbReference type="Proteomes" id="UP000095558"/>
    </source>
</evidence>
<dbReference type="InterPro" id="IPR024455">
    <property type="entry name" value="Phage_capsid"/>
</dbReference>
<sequence>MSFNKRKKLIEQRNSILCEIDELVKTPLLENRGLNQLENARVEALRSKQKELDKEIQELREEARNGAKVTKEKGEIRNMEQNKGLEIRSIVNTGAAQDVIPTGIASEVIKKITENSAIINEMNVIQYEGEFKIAREDAAQEALLLSENEEIPDTELSNRTTVTLKDKRIGSLIKVSKMTLDNAPAIGQDYLINTLSRRLQRTLDKMAFLADGQGNNMTSGILKDGVKLSASAITTDALIEMVTSMEEVYLQGAKWYMTRELYQEVNKLKFEDGKPVLFMDVRNDRPTPVLFGLPVIISEYAEKICLVNPSMALTLKIAPEFGQVTVLREKFITENVYGFLISAFGDIAVTNPAATRVLEIAGRARTK</sequence>
<dbReference type="SUPFAM" id="SSF56563">
    <property type="entry name" value="Major capsid protein gp5"/>
    <property type="match status" value="1"/>
</dbReference>
<comment type="subcellular location">
    <subcellularLocation>
        <location evidence="1">Virion</location>
    </subcellularLocation>
</comment>
<evidence type="ECO:0000313" key="4">
    <source>
        <dbReference type="EMBL" id="CUO26579.1"/>
    </source>
</evidence>
<protein>
    <submittedName>
        <fullName evidence="4">Phage major capsid protein, HK97 family</fullName>
    </submittedName>
</protein>
<feature type="coiled-coil region" evidence="2">
    <location>
        <begin position="34"/>
        <end position="69"/>
    </location>
</feature>
<dbReference type="InterPro" id="IPR054612">
    <property type="entry name" value="Phage_capsid-like_C"/>
</dbReference>
<dbReference type="Gene3D" id="3.30.2400.10">
    <property type="entry name" value="Major capsid protein gp5"/>
    <property type="match status" value="1"/>
</dbReference>
<accession>A0A174DQP5</accession>
<evidence type="ECO:0000256" key="2">
    <source>
        <dbReference type="SAM" id="Coils"/>
    </source>
</evidence>
<dbReference type="RefSeq" id="WP_055276543.1">
    <property type="nucleotide sequence ID" value="NZ_CYZV01000018.1"/>
</dbReference>
<evidence type="ECO:0000259" key="3">
    <source>
        <dbReference type="Pfam" id="PF05065"/>
    </source>
</evidence>
<dbReference type="AlphaFoldDB" id="A0A174DQP5"/>
<evidence type="ECO:0000256" key="1">
    <source>
        <dbReference type="ARBA" id="ARBA00004328"/>
    </source>
</evidence>
<keyword evidence="2" id="KW-0175">Coiled coil</keyword>
<dbReference type="Pfam" id="PF05065">
    <property type="entry name" value="Phage_capsid"/>
    <property type="match status" value="1"/>
</dbReference>
<name>A0A174DQP5_9CLOT</name>
<gene>
    <name evidence="4" type="ORF">ERS852470_01869</name>
</gene>
<proteinExistence type="predicted"/>
<organism evidence="4 5">
    <name type="scientific">Clostridium disporicum</name>
    <dbReference type="NCBI Taxonomy" id="84024"/>
    <lineage>
        <taxon>Bacteria</taxon>
        <taxon>Bacillati</taxon>
        <taxon>Bacillota</taxon>
        <taxon>Clostridia</taxon>
        <taxon>Eubacteriales</taxon>
        <taxon>Clostridiaceae</taxon>
        <taxon>Clostridium</taxon>
    </lineage>
</organism>
<dbReference type="NCBIfam" id="TIGR01554">
    <property type="entry name" value="major_cap_HK97"/>
    <property type="match status" value="1"/>
</dbReference>
<reference evidence="4 5" key="1">
    <citation type="submission" date="2015-09" db="EMBL/GenBank/DDBJ databases">
        <authorList>
            <consortium name="Pathogen Informatics"/>
        </authorList>
    </citation>
    <scope>NUCLEOTIDE SEQUENCE [LARGE SCALE GENOMIC DNA]</scope>
    <source>
        <strain evidence="4 5">2789STDY5834855</strain>
    </source>
</reference>
<dbReference type="EMBL" id="CYZV01000018">
    <property type="protein sequence ID" value="CUO26579.1"/>
    <property type="molecule type" value="Genomic_DNA"/>
</dbReference>
<feature type="domain" description="Phage capsid-like C-terminal" evidence="3">
    <location>
        <begin position="98"/>
        <end position="359"/>
    </location>
</feature>
<dbReference type="Proteomes" id="UP000095558">
    <property type="component" value="Unassembled WGS sequence"/>
</dbReference>